<gene>
    <name evidence="1" type="ORF">GBAR_LOCUS27712</name>
</gene>
<protein>
    <submittedName>
        <fullName evidence="1">Uncharacterized protein</fullName>
    </submittedName>
</protein>
<organism evidence="1 2">
    <name type="scientific">Geodia barretti</name>
    <name type="common">Barrett's horny sponge</name>
    <dbReference type="NCBI Taxonomy" id="519541"/>
    <lineage>
        <taxon>Eukaryota</taxon>
        <taxon>Metazoa</taxon>
        <taxon>Porifera</taxon>
        <taxon>Demospongiae</taxon>
        <taxon>Heteroscleromorpha</taxon>
        <taxon>Tetractinellida</taxon>
        <taxon>Astrophorina</taxon>
        <taxon>Geodiidae</taxon>
        <taxon>Geodia</taxon>
    </lineage>
</organism>
<comment type="caution">
    <text evidence="1">The sequence shown here is derived from an EMBL/GenBank/DDBJ whole genome shotgun (WGS) entry which is preliminary data.</text>
</comment>
<accession>A0AA35XFG7</accession>
<dbReference type="Proteomes" id="UP001174909">
    <property type="component" value="Unassembled WGS sequence"/>
</dbReference>
<feature type="non-terminal residue" evidence="1">
    <location>
        <position position="94"/>
    </location>
</feature>
<keyword evidence="2" id="KW-1185">Reference proteome</keyword>
<evidence type="ECO:0000313" key="2">
    <source>
        <dbReference type="Proteomes" id="UP001174909"/>
    </source>
</evidence>
<evidence type="ECO:0000313" key="1">
    <source>
        <dbReference type="EMBL" id="CAI8050456.1"/>
    </source>
</evidence>
<sequence length="94" mass="10411">APSTLKIPKFFGWVTLPWLLRIHCRVTLPEASFQAMTAILCQVPLSSLLHFAAWEVGLLSIPDNNKQSQFMLEGIGSGFRIGIATCSQLTTTHR</sequence>
<reference evidence="1" key="1">
    <citation type="submission" date="2023-03" db="EMBL/GenBank/DDBJ databases">
        <authorList>
            <person name="Steffen K."/>
            <person name="Cardenas P."/>
        </authorList>
    </citation>
    <scope>NUCLEOTIDE SEQUENCE</scope>
</reference>
<dbReference type="EMBL" id="CASHTH010003868">
    <property type="protein sequence ID" value="CAI8050456.1"/>
    <property type="molecule type" value="Genomic_DNA"/>
</dbReference>
<feature type="non-terminal residue" evidence="1">
    <location>
        <position position="1"/>
    </location>
</feature>
<proteinExistence type="predicted"/>
<dbReference type="AlphaFoldDB" id="A0AA35XFG7"/>
<name>A0AA35XFG7_GEOBA</name>